<reference evidence="1 2" key="1">
    <citation type="submission" date="2023-02" db="EMBL/GenBank/DDBJ databases">
        <title>LHISI_Scaffold_Assembly.</title>
        <authorList>
            <person name="Stuart O.P."/>
            <person name="Cleave R."/>
            <person name="Magrath M.J.L."/>
            <person name="Mikheyev A.S."/>
        </authorList>
    </citation>
    <scope>NUCLEOTIDE SEQUENCE [LARGE SCALE GENOMIC DNA]</scope>
    <source>
        <strain evidence="1">Daus_M_001</strain>
        <tissue evidence="1">Leg muscle</tissue>
    </source>
</reference>
<evidence type="ECO:0000313" key="1">
    <source>
        <dbReference type="EMBL" id="KAJ8866256.1"/>
    </source>
</evidence>
<keyword evidence="2" id="KW-1185">Reference proteome</keyword>
<protein>
    <submittedName>
        <fullName evidence="1">Uncharacterized protein</fullName>
    </submittedName>
</protein>
<dbReference type="EMBL" id="JARBHB010000016">
    <property type="protein sequence ID" value="KAJ8866256.1"/>
    <property type="molecule type" value="Genomic_DNA"/>
</dbReference>
<comment type="caution">
    <text evidence="1">The sequence shown here is derived from an EMBL/GenBank/DDBJ whole genome shotgun (WGS) entry which is preliminary data.</text>
</comment>
<name>A0ABQ9G192_9NEOP</name>
<accession>A0ABQ9G192</accession>
<dbReference type="Proteomes" id="UP001159363">
    <property type="component" value="Chromosome 15"/>
</dbReference>
<organism evidence="1 2">
    <name type="scientific">Dryococelus australis</name>
    <dbReference type="NCBI Taxonomy" id="614101"/>
    <lineage>
        <taxon>Eukaryota</taxon>
        <taxon>Metazoa</taxon>
        <taxon>Ecdysozoa</taxon>
        <taxon>Arthropoda</taxon>
        <taxon>Hexapoda</taxon>
        <taxon>Insecta</taxon>
        <taxon>Pterygota</taxon>
        <taxon>Neoptera</taxon>
        <taxon>Polyneoptera</taxon>
        <taxon>Phasmatodea</taxon>
        <taxon>Verophasmatodea</taxon>
        <taxon>Anareolatae</taxon>
        <taxon>Phasmatidae</taxon>
        <taxon>Eurycanthinae</taxon>
        <taxon>Dryococelus</taxon>
    </lineage>
</organism>
<evidence type="ECO:0000313" key="2">
    <source>
        <dbReference type="Proteomes" id="UP001159363"/>
    </source>
</evidence>
<proteinExistence type="predicted"/>
<sequence>MECDSMHSTTERKLKNREIDTPASYVDIYKLARKNPKPYDVMYVNHSFFKDYSDLSFISSISPGLNVGDLSVADIKAIRYSAGGIHVKVDFEGEWKILPRRMVW</sequence>
<gene>
    <name evidence="1" type="ORF">PR048_032099</name>
</gene>